<dbReference type="InterPro" id="IPR011250">
    <property type="entry name" value="OMP/PagP_B-barrel"/>
</dbReference>
<dbReference type="EMBL" id="LGBR01000001">
    <property type="protein sequence ID" value="KOY52137.1"/>
    <property type="molecule type" value="Genomic_DNA"/>
</dbReference>
<dbReference type="InterPro" id="IPR000498">
    <property type="entry name" value="OmpA-like_TM_dom"/>
</dbReference>
<keyword evidence="6" id="KW-1185">Reference proteome</keyword>
<dbReference type="Pfam" id="PF09411">
    <property type="entry name" value="PagL"/>
    <property type="match status" value="1"/>
</dbReference>
<dbReference type="AlphaFoldDB" id="A0A0N1IY69"/>
<dbReference type="GO" id="GO:0009279">
    <property type="term" value="C:cell outer membrane"/>
    <property type="evidence" value="ECO:0007669"/>
    <property type="project" value="InterPro"/>
</dbReference>
<dbReference type="OrthoDB" id="1196682at2"/>
<organism evidence="3 5">
    <name type="scientific">Polaribacter dokdonensis DSW-5</name>
    <dbReference type="NCBI Taxonomy" id="1300348"/>
    <lineage>
        <taxon>Bacteria</taxon>
        <taxon>Pseudomonadati</taxon>
        <taxon>Bacteroidota</taxon>
        <taxon>Flavobacteriia</taxon>
        <taxon>Flavobacteriales</taxon>
        <taxon>Flavobacteriaceae</taxon>
    </lineage>
</organism>
<dbReference type="Pfam" id="PF01389">
    <property type="entry name" value="OmpA_membrane"/>
    <property type="match status" value="1"/>
</dbReference>
<evidence type="ECO:0000259" key="2">
    <source>
        <dbReference type="Pfam" id="PF01389"/>
    </source>
</evidence>
<evidence type="ECO:0000313" key="3">
    <source>
        <dbReference type="EMBL" id="KOY52137.1"/>
    </source>
</evidence>
<accession>A0A0N1IY69</accession>
<dbReference type="Gene3D" id="2.40.160.20">
    <property type="match status" value="2"/>
</dbReference>
<feature type="domain" description="Outer membrane protein OmpA-like transmembrane" evidence="2">
    <location>
        <begin position="66"/>
        <end position="211"/>
    </location>
</feature>
<protein>
    <submittedName>
        <fullName evidence="3">Lipid A 3-O-deacylase-related protein</fullName>
    </submittedName>
    <submittedName>
        <fullName evidence="4">OmpA-like transmembrane domain-containing protein</fullName>
    </submittedName>
</protein>
<dbReference type="EMBL" id="FNUE01000001">
    <property type="protein sequence ID" value="SED94795.1"/>
    <property type="molecule type" value="Genomic_DNA"/>
</dbReference>
<sequence>MNTKNLSLILVGFVLFFGNESYAQDDNKSKTKFTEFLSNSYYSINFGAIFYPFSNDNLIDGFQTETFSKNRFSGRMLLGHKITDDLSAQFGVIRPASWFKYDNVNNIGYDRSVWINAWSLSLKKDFNLTDRMSVYAEAGIANVTRIGFSINDQVIYEDAHFANFLYGFGLQYWLSEKWRLSANGTFMPKSDKYNQPSISQASLGFEYHLQQVDDSTAEQYAKNDYFFPKNIFQVSYGTGALGFGMNEFFSMNVKVGNFESFGIPVFWLGDVKAEHAFSLTYQRLIYRSEKIFSLDWGVSATYFQSQAGKSDVFAFSIFPVLRFYLYRNKNYDFYTNYSIIGPAFISKSDIDGFETGPKITYQDTMGFGVFFGKEREYNFELRIMHYSNGNIFTRNAGVAVPIQFTLGKTF</sequence>
<evidence type="ECO:0000256" key="1">
    <source>
        <dbReference type="SAM" id="SignalP"/>
    </source>
</evidence>
<dbReference type="SUPFAM" id="SSF56925">
    <property type="entry name" value="OMPA-like"/>
    <property type="match status" value="1"/>
</dbReference>
<feature type="signal peptide" evidence="1">
    <location>
        <begin position="1"/>
        <end position="23"/>
    </location>
</feature>
<evidence type="ECO:0000313" key="6">
    <source>
        <dbReference type="Proteomes" id="UP000183071"/>
    </source>
</evidence>
<gene>
    <name evidence="3" type="ORF">I602_1697</name>
    <name evidence="4" type="ORF">SAMN05444353_0068</name>
</gene>
<evidence type="ECO:0000313" key="4">
    <source>
        <dbReference type="EMBL" id="SED94795.1"/>
    </source>
</evidence>
<proteinExistence type="predicted"/>
<name>A0A0N1IY69_9FLAO</name>
<dbReference type="RefSeq" id="WP_143032670.1">
    <property type="nucleotide sequence ID" value="NZ_FNUE01000001.1"/>
</dbReference>
<dbReference type="PATRIC" id="fig|1300348.6.peg.1696"/>
<dbReference type="Proteomes" id="UP000183071">
    <property type="component" value="Unassembled WGS sequence"/>
</dbReference>
<dbReference type="InterPro" id="IPR018550">
    <property type="entry name" value="Lipid-A_deacylase-rel"/>
</dbReference>
<reference evidence="4 6" key="2">
    <citation type="submission" date="2016-10" db="EMBL/GenBank/DDBJ databases">
        <authorList>
            <person name="Varghese N."/>
            <person name="Submissions S."/>
        </authorList>
    </citation>
    <scope>NUCLEOTIDE SEQUENCE [LARGE SCALE GENOMIC DNA]</scope>
    <source>
        <strain evidence="4 6">DSW-5</strain>
    </source>
</reference>
<dbReference type="Proteomes" id="UP000037716">
    <property type="component" value="Unassembled WGS sequence"/>
</dbReference>
<keyword evidence="1" id="KW-0732">Signal</keyword>
<evidence type="ECO:0000313" key="5">
    <source>
        <dbReference type="Proteomes" id="UP000037716"/>
    </source>
</evidence>
<feature type="chain" id="PRO_5005874366" evidence="1">
    <location>
        <begin position="24"/>
        <end position="410"/>
    </location>
</feature>
<dbReference type="STRING" id="1300348.I602_1697"/>
<reference evidence="3 5" key="1">
    <citation type="submission" date="2015-07" db="EMBL/GenBank/DDBJ databases">
        <title>Genome of Polaribacter dokdonenesis DSW-5, isolated from seawater off Dokdo in Korea.</title>
        <authorList>
            <person name="Yoon K."/>
            <person name="Song J.Y."/>
            <person name="Kim J.F."/>
        </authorList>
    </citation>
    <scope>NUCLEOTIDE SEQUENCE [LARGE SCALE GENOMIC DNA]</scope>
    <source>
        <strain evidence="3 5">DSW-5</strain>
    </source>
</reference>
<comment type="caution">
    <text evidence="3">The sequence shown here is derived from an EMBL/GenBank/DDBJ whole genome shotgun (WGS) entry which is preliminary data.</text>
</comment>